<sequence length="90" mass="9754">MSAFCQPLAGPGAWEVRKVYQTESNLYNPREISRPHRSTTDASALTLSAYRTGRKRTPTTPPPPITAPQRGPRANRGLGSIIGFSTSVLS</sequence>
<reference evidence="2" key="1">
    <citation type="journal article" date="2023" name="Science">
        <title>Genome structures resolve the early diversification of teleost fishes.</title>
        <authorList>
            <person name="Parey E."/>
            <person name="Louis A."/>
            <person name="Montfort J."/>
            <person name="Bouchez O."/>
            <person name="Roques C."/>
            <person name="Iampietro C."/>
            <person name="Lluch J."/>
            <person name="Castinel A."/>
            <person name="Donnadieu C."/>
            <person name="Desvignes T."/>
            <person name="Floi Bucao C."/>
            <person name="Jouanno E."/>
            <person name="Wen M."/>
            <person name="Mejri S."/>
            <person name="Dirks R."/>
            <person name="Jansen H."/>
            <person name="Henkel C."/>
            <person name="Chen W.J."/>
            <person name="Zahm M."/>
            <person name="Cabau C."/>
            <person name="Klopp C."/>
            <person name="Thompson A.W."/>
            <person name="Robinson-Rechavi M."/>
            <person name="Braasch I."/>
            <person name="Lecointre G."/>
            <person name="Bobe J."/>
            <person name="Postlethwait J.H."/>
            <person name="Berthelot C."/>
            <person name="Roest Crollius H."/>
            <person name="Guiguen Y."/>
        </authorList>
    </citation>
    <scope>NUCLEOTIDE SEQUENCE</scope>
    <source>
        <strain evidence="2">NC1722</strain>
    </source>
</reference>
<organism evidence="2 3">
    <name type="scientific">Aldrovandia affinis</name>
    <dbReference type="NCBI Taxonomy" id="143900"/>
    <lineage>
        <taxon>Eukaryota</taxon>
        <taxon>Metazoa</taxon>
        <taxon>Chordata</taxon>
        <taxon>Craniata</taxon>
        <taxon>Vertebrata</taxon>
        <taxon>Euteleostomi</taxon>
        <taxon>Actinopterygii</taxon>
        <taxon>Neopterygii</taxon>
        <taxon>Teleostei</taxon>
        <taxon>Notacanthiformes</taxon>
        <taxon>Halosauridae</taxon>
        <taxon>Aldrovandia</taxon>
    </lineage>
</organism>
<dbReference type="EMBL" id="JAINUG010000084">
    <property type="protein sequence ID" value="KAJ8399225.1"/>
    <property type="molecule type" value="Genomic_DNA"/>
</dbReference>
<gene>
    <name evidence="2" type="ORF">AAFF_G00412630</name>
</gene>
<protein>
    <submittedName>
        <fullName evidence="2">Uncharacterized protein</fullName>
    </submittedName>
</protein>
<dbReference type="Proteomes" id="UP001221898">
    <property type="component" value="Unassembled WGS sequence"/>
</dbReference>
<keyword evidence="3" id="KW-1185">Reference proteome</keyword>
<evidence type="ECO:0000313" key="3">
    <source>
        <dbReference type="Proteomes" id="UP001221898"/>
    </source>
</evidence>
<evidence type="ECO:0000256" key="1">
    <source>
        <dbReference type="SAM" id="MobiDB-lite"/>
    </source>
</evidence>
<comment type="caution">
    <text evidence="2">The sequence shown here is derived from an EMBL/GenBank/DDBJ whole genome shotgun (WGS) entry which is preliminary data.</text>
</comment>
<accession>A0AAD7WJR2</accession>
<feature type="region of interest" description="Disordered" evidence="1">
    <location>
        <begin position="30"/>
        <end position="79"/>
    </location>
</feature>
<proteinExistence type="predicted"/>
<name>A0AAD7WJR2_9TELE</name>
<evidence type="ECO:0000313" key="2">
    <source>
        <dbReference type="EMBL" id="KAJ8399225.1"/>
    </source>
</evidence>
<dbReference type="AlphaFoldDB" id="A0AAD7WJR2"/>